<reference evidence="3" key="2">
    <citation type="submission" date="2016-04" db="EMBL/GenBank/DDBJ databases">
        <title>Planomonospora sphaerica JCM9374 whole genome shotgun sequence.</title>
        <authorList>
            <person name="Suzuki T."/>
            <person name="Dohra H."/>
            <person name="Kodani S."/>
        </authorList>
    </citation>
    <scope>NUCLEOTIDE SEQUENCE [LARGE SCALE GENOMIC DNA]</scope>
    <source>
        <strain evidence="3">JCM 9374</strain>
    </source>
</reference>
<dbReference type="RefSeq" id="WP_231647597.1">
    <property type="nucleotide sequence ID" value="NZ_BDCX01000017.1"/>
</dbReference>
<evidence type="ECO:0000256" key="1">
    <source>
        <dbReference type="SAM" id="MobiDB-lite"/>
    </source>
</evidence>
<dbReference type="Pfam" id="PF13489">
    <property type="entry name" value="Methyltransf_23"/>
    <property type="match status" value="1"/>
</dbReference>
<accession>A0A161MER0</accession>
<proteinExistence type="predicted"/>
<dbReference type="AlphaFoldDB" id="A0A161MER0"/>
<evidence type="ECO:0000313" key="3">
    <source>
        <dbReference type="Proteomes" id="UP000077701"/>
    </source>
</evidence>
<feature type="region of interest" description="Disordered" evidence="1">
    <location>
        <begin position="85"/>
        <end position="121"/>
    </location>
</feature>
<keyword evidence="3" id="KW-1185">Reference proteome</keyword>
<dbReference type="Proteomes" id="UP000077701">
    <property type="component" value="Unassembled WGS sequence"/>
</dbReference>
<feature type="region of interest" description="Disordered" evidence="1">
    <location>
        <begin position="30"/>
        <end position="55"/>
    </location>
</feature>
<dbReference type="Gene3D" id="3.40.50.150">
    <property type="entry name" value="Vaccinia Virus protein VP39"/>
    <property type="match status" value="2"/>
</dbReference>
<keyword evidence="2" id="KW-0489">Methyltransferase</keyword>
<comment type="caution">
    <text evidence="2">The sequence shown here is derived from an EMBL/GenBank/DDBJ whole genome shotgun (WGS) entry which is preliminary data.</text>
</comment>
<dbReference type="STRING" id="161355.PS9374_06239"/>
<gene>
    <name evidence="2" type="ORF">PS9374_06239</name>
</gene>
<dbReference type="GO" id="GO:0032259">
    <property type="term" value="P:methylation"/>
    <property type="evidence" value="ECO:0007669"/>
    <property type="project" value="UniProtKB-KW"/>
</dbReference>
<dbReference type="EMBL" id="BDCX01000017">
    <property type="protein sequence ID" value="GAT70553.1"/>
    <property type="molecule type" value="Genomic_DNA"/>
</dbReference>
<dbReference type="SUPFAM" id="SSF53335">
    <property type="entry name" value="S-adenosyl-L-methionine-dependent methyltransferases"/>
    <property type="match status" value="1"/>
</dbReference>
<evidence type="ECO:0000313" key="2">
    <source>
        <dbReference type="EMBL" id="GAT70553.1"/>
    </source>
</evidence>
<dbReference type="GO" id="GO:0008168">
    <property type="term" value="F:methyltransferase activity"/>
    <property type="evidence" value="ECO:0007669"/>
    <property type="project" value="UniProtKB-KW"/>
</dbReference>
<sequence length="305" mass="32612">MEQRETPDELDERWRADLSEWGIPHAIAAGARSDPWGHSPARFGERTDRALADPEGPTLARVAEALPPGGSVLDVGAGTGAASLPLARLDDAGPGTGPPPTRPSPAGTAGGAVRRDRAQESGTRLGELIAVDTSAAMLAELAARAGSLGVPVRPVTGRWPDVAGETPAADVAVAAHVVYNVPDLAAFLTALTGHARRRVVLELTHRHPMSWLSPLWARFHGLIRPERPVADDVAALARRLGYGVRQEERPAPLPRFASLEAMAESACRRLCLDPGRAEEVVAAAVELDMWPMLRDRWVTLWWDVA</sequence>
<organism evidence="2 3">
    <name type="scientific">Planomonospora sphaerica</name>
    <dbReference type="NCBI Taxonomy" id="161355"/>
    <lineage>
        <taxon>Bacteria</taxon>
        <taxon>Bacillati</taxon>
        <taxon>Actinomycetota</taxon>
        <taxon>Actinomycetes</taxon>
        <taxon>Streptosporangiales</taxon>
        <taxon>Streptosporangiaceae</taxon>
        <taxon>Planomonospora</taxon>
    </lineage>
</organism>
<keyword evidence="2" id="KW-0808">Transferase</keyword>
<dbReference type="InterPro" id="IPR029063">
    <property type="entry name" value="SAM-dependent_MTases_sf"/>
</dbReference>
<protein>
    <submittedName>
        <fullName evidence="2">Methyltransferase</fullName>
    </submittedName>
</protein>
<reference evidence="2 3" key="1">
    <citation type="journal article" date="2016" name="Genome Announc.">
        <title>Draft Genome Sequence of Planomonospora sphaerica JCM9374, a Rare Actinomycete.</title>
        <authorList>
            <person name="Dohra H."/>
            <person name="Suzuki T."/>
            <person name="Inoue Y."/>
            <person name="Kodani S."/>
        </authorList>
    </citation>
    <scope>NUCLEOTIDE SEQUENCE [LARGE SCALE GENOMIC DNA]</scope>
    <source>
        <strain evidence="2 3">JCM 9374</strain>
    </source>
</reference>
<name>A0A161MER0_9ACTN</name>
<feature type="compositionally biased region" description="Basic and acidic residues" evidence="1">
    <location>
        <begin position="43"/>
        <end position="52"/>
    </location>
</feature>